<dbReference type="InterPro" id="IPR004101">
    <property type="entry name" value="Mur_ligase_C"/>
</dbReference>
<organism evidence="13 14">
    <name type="scientific">Lapidilactobacillus dextrinicus DSM 20335</name>
    <dbReference type="NCBI Taxonomy" id="1423738"/>
    <lineage>
        <taxon>Bacteria</taxon>
        <taxon>Bacillati</taxon>
        <taxon>Bacillota</taxon>
        <taxon>Bacilli</taxon>
        <taxon>Lactobacillales</taxon>
        <taxon>Lactobacillaceae</taxon>
        <taxon>Lapidilactobacillus</taxon>
    </lineage>
</organism>
<dbReference type="GO" id="GO:0005524">
    <property type="term" value="F:ATP binding"/>
    <property type="evidence" value="ECO:0007669"/>
    <property type="project" value="UniProtKB-KW"/>
</dbReference>
<accession>A0A0R2BMX4</accession>
<dbReference type="PANTHER" id="PTHR11136">
    <property type="entry name" value="FOLYLPOLYGLUTAMATE SYNTHASE-RELATED"/>
    <property type="match status" value="1"/>
</dbReference>
<evidence type="ECO:0000313" key="13">
    <source>
        <dbReference type="EMBL" id="KRM79938.1"/>
    </source>
</evidence>
<dbReference type="STRING" id="1423738.FC84_GL000637"/>
<evidence type="ECO:0000256" key="9">
    <source>
        <dbReference type="ARBA" id="ARBA00047493"/>
    </source>
</evidence>
<evidence type="ECO:0000259" key="12">
    <source>
        <dbReference type="Pfam" id="PF08245"/>
    </source>
</evidence>
<keyword evidence="7" id="KW-0460">Magnesium</keyword>
<dbReference type="Pfam" id="PF08245">
    <property type="entry name" value="Mur_ligase_M"/>
    <property type="match status" value="1"/>
</dbReference>
<dbReference type="InterPro" id="IPR036615">
    <property type="entry name" value="Mur_ligase_C_dom_sf"/>
</dbReference>
<evidence type="ECO:0000256" key="1">
    <source>
        <dbReference type="ARBA" id="ARBA00008276"/>
    </source>
</evidence>
<name>A0A0R2BMX4_9LACO</name>
<keyword evidence="5 10" id="KW-0547">Nucleotide-binding</keyword>
<keyword evidence="6 10" id="KW-0067">ATP-binding</keyword>
<dbReference type="NCBIfam" id="TIGR01499">
    <property type="entry name" value="folC"/>
    <property type="match status" value="1"/>
</dbReference>
<sequence>MLMFTTIEEALAYIHSRPKFHRENKLTLMKQALALFDNPQDTFPSIHVTGTNGKGSVSHLISELLVAHGYQVGLFTSPFILRFNERIQLNNQQIGDVDLLKLVNQVKTKLDAADLTLTEFELDTVLMFVYFAQQQIDVGVIEVGIGGEHDRTNVIEAMIGVIVSIGLDHEQIIGPTLADIAQEKAGIIKKKQTTILGDLPESTRAIITDKLTEKSATGLWLGQQLQLTKVKISAGTANFSLKGPADLQLDHLQMPAFADWQVTDASLAIVAATEFLQKQQTTLAVPILRRVLSKFNVAGRMELLSREPLIMIDGAHNINAITALIAGVKRSFANKQVYLTMGMMADKDIAQVADLLAKTNWQVTWTTIPNSARAASEADLRQVLGESISYTSTWQEALQQAITASGGDGLYLFAGSFYLITDVRHFLLATEADN</sequence>
<comment type="caution">
    <text evidence="13">The sequence shown here is derived from an EMBL/GenBank/DDBJ whole genome shotgun (WGS) entry which is preliminary data.</text>
</comment>
<evidence type="ECO:0000256" key="6">
    <source>
        <dbReference type="ARBA" id="ARBA00022840"/>
    </source>
</evidence>
<dbReference type="EC" id="6.3.2.17" evidence="2"/>
<dbReference type="PATRIC" id="fig|1423738.3.peg.646"/>
<dbReference type="InterPro" id="IPR013221">
    <property type="entry name" value="Mur_ligase_cen"/>
</dbReference>
<evidence type="ECO:0000256" key="7">
    <source>
        <dbReference type="ARBA" id="ARBA00022842"/>
    </source>
</evidence>
<dbReference type="GO" id="GO:0005737">
    <property type="term" value="C:cytoplasm"/>
    <property type="evidence" value="ECO:0007669"/>
    <property type="project" value="TreeGrafter"/>
</dbReference>
<dbReference type="SUPFAM" id="SSF53244">
    <property type="entry name" value="MurD-like peptide ligases, peptide-binding domain"/>
    <property type="match status" value="1"/>
</dbReference>
<comment type="catalytic activity">
    <reaction evidence="9">
        <text>(6S)-5,6,7,8-tetrahydrofolyl-(gamma-L-Glu)(n) + L-glutamate + ATP = (6S)-5,6,7,8-tetrahydrofolyl-(gamma-L-Glu)(n+1) + ADP + phosphate + H(+)</text>
        <dbReference type="Rhea" id="RHEA:10580"/>
        <dbReference type="Rhea" id="RHEA-COMP:14738"/>
        <dbReference type="Rhea" id="RHEA-COMP:14740"/>
        <dbReference type="ChEBI" id="CHEBI:15378"/>
        <dbReference type="ChEBI" id="CHEBI:29985"/>
        <dbReference type="ChEBI" id="CHEBI:30616"/>
        <dbReference type="ChEBI" id="CHEBI:43474"/>
        <dbReference type="ChEBI" id="CHEBI:141005"/>
        <dbReference type="ChEBI" id="CHEBI:456216"/>
        <dbReference type="EC" id="6.3.2.17"/>
    </reaction>
</comment>
<dbReference type="PIRSF" id="PIRSF001563">
    <property type="entry name" value="Folylpolyglu_synth"/>
    <property type="match status" value="1"/>
</dbReference>
<evidence type="ECO:0000256" key="8">
    <source>
        <dbReference type="ARBA" id="ARBA00030592"/>
    </source>
</evidence>
<gene>
    <name evidence="13" type="ORF">FC84_GL000637</name>
</gene>
<evidence type="ECO:0000256" key="5">
    <source>
        <dbReference type="ARBA" id="ARBA00022741"/>
    </source>
</evidence>
<dbReference type="SUPFAM" id="SSF53623">
    <property type="entry name" value="MurD-like peptide ligases, catalytic domain"/>
    <property type="match status" value="1"/>
</dbReference>
<keyword evidence="3 10" id="KW-0436">Ligase</keyword>
<dbReference type="Pfam" id="PF02875">
    <property type="entry name" value="Mur_ligase_C"/>
    <property type="match status" value="1"/>
</dbReference>
<protein>
    <recommendedName>
        <fullName evidence="2">tetrahydrofolate synthase</fullName>
        <ecNumber evidence="2">6.3.2.17</ecNumber>
    </recommendedName>
    <alternativeName>
        <fullName evidence="8">Tetrahydrofolylpolyglutamate synthase</fullName>
    </alternativeName>
</protein>
<dbReference type="Proteomes" id="UP000051813">
    <property type="component" value="Unassembled WGS sequence"/>
</dbReference>
<dbReference type="OrthoDB" id="9809356at2"/>
<feature type="domain" description="Mur ligase central" evidence="12">
    <location>
        <begin position="48"/>
        <end position="193"/>
    </location>
</feature>
<dbReference type="PANTHER" id="PTHR11136:SF0">
    <property type="entry name" value="DIHYDROFOLATE SYNTHETASE-RELATED"/>
    <property type="match status" value="1"/>
</dbReference>
<reference evidence="13 14" key="1">
    <citation type="journal article" date="2015" name="Genome Announc.">
        <title>Expanding the biotechnology potential of lactobacilli through comparative genomics of 213 strains and associated genera.</title>
        <authorList>
            <person name="Sun Z."/>
            <person name="Harris H.M."/>
            <person name="McCann A."/>
            <person name="Guo C."/>
            <person name="Argimon S."/>
            <person name="Zhang W."/>
            <person name="Yang X."/>
            <person name="Jeffery I.B."/>
            <person name="Cooney J.C."/>
            <person name="Kagawa T.F."/>
            <person name="Liu W."/>
            <person name="Song Y."/>
            <person name="Salvetti E."/>
            <person name="Wrobel A."/>
            <person name="Rasinkangas P."/>
            <person name="Parkhill J."/>
            <person name="Rea M.C."/>
            <person name="O'Sullivan O."/>
            <person name="Ritari J."/>
            <person name="Douillard F.P."/>
            <person name="Paul Ross R."/>
            <person name="Yang R."/>
            <person name="Briner A.E."/>
            <person name="Felis G.E."/>
            <person name="de Vos W.M."/>
            <person name="Barrangou R."/>
            <person name="Klaenhammer T.R."/>
            <person name="Caufield P.W."/>
            <person name="Cui Y."/>
            <person name="Zhang H."/>
            <person name="O'Toole P.W."/>
        </authorList>
    </citation>
    <scope>NUCLEOTIDE SEQUENCE [LARGE SCALE GENOMIC DNA]</scope>
    <source>
        <strain evidence="13 14">DSM 20335</strain>
    </source>
</reference>
<dbReference type="GO" id="GO:0004326">
    <property type="term" value="F:tetrahydrofolylpolyglutamate synthase activity"/>
    <property type="evidence" value="ECO:0007669"/>
    <property type="project" value="UniProtKB-EC"/>
</dbReference>
<dbReference type="InterPro" id="IPR036565">
    <property type="entry name" value="Mur-like_cat_sf"/>
</dbReference>
<dbReference type="PROSITE" id="PS01012">
    <property type="entry name" value="FOLYLPOLYGLU_SYNT_2"/>
    <property type="match status" value="1"/>
</dbReference>
<dbReference type="GO" id="GO:0008841">
    <property type="term" value="F:dihydrofolate synthase activity"/>
    <property type="evidence" value="ECO:0007669"/>
    <property type="project" value="TreeGrafter"/>
</dbReference>
<feature type="domain" description="Mur ligase C-terminal" evidence="11">
    <location>
        <begin position="299"/>
        <end position="417"/>
    </location>
</feature>
<keyword evidence="4" id="KW-0479">Metal-binding</keyword>
<dbReference type="GO" id="GO:0046872">
    <property type="term" value="F:metal ion binding"/>
    <property type="evidence" value="ECO:0007669"/>
    <property type="project" value="UniProtKB-KW"/>
</dbReference>
<dbReference type="Gene3D" id="3.90.190.20">
    <property type="entry name" value="Mur ligase, C-terminal domain"/>
    <property type="match status" value="1"/>
</dbReference>
<proteinExistence type="inferred from homology"/>
<dbReference type="Gene3D" id="3.40.1190.10">
    <property type="entry name" value="Mur-like, catalytic domain"/>
    <property type="match status" value="1"/>
</dbReference>
<evidence type="ECO:0000313" key="14">
    <source>
        <dbReference type="Proteomes" id="UP000051813"/>
    </source>
</evidence>
<keyword evidence="14" id="KW-1185">Reference proteome</keyword>
<dbReference type="AlphaFoldDB" id="A0A0R2BMX4"/>
<comment type="similarity">
    <text evidence="1 10">Belongs to the folylpolyglutamate synthase family.</text>
</comment>
<dbReference type="InterPro" id="IPR018109">
    <property type="entry name" value="Folylpolyglutamate_synth_CS"/>
</dbReference>
<dbReference type="InterPro" id="IPR001645">
    <property type="entry name" value="Folylpolyglutamate_synth"/>
</dbReference>
<evidence type="ECO:0000256" key="3">
    <source>
        <dbReference type="ARBA" id="ARBA00022598"/>
    </source>
</evidence>
<evidence type="ECO:0000256" key="2">
    <source>
        <dbReference type="ARBA" id="ARBA00013025"/>
    </source>
</evidence>
<dbReference type="EMBL" id="AYYK01000001">
    <property type="protein sequence ID" value="KRM79938.1"/>
    <property type="molecule type" value="Genomic_DNA"/>
</dbReference>
<evidence type="ECO:0000256" key="10">
    <source>
        <dbReference type="PIRNR" id="PIRNR001563"/>
    </source>
</evidence>
<evidence type="ECO:0000259" key="11">
    <source>
        <dbReference type="Pfam" id="PF02875"/>
    </source>
</evidence>
<evidence type="ECO:0000256" key="4">
    <source>
        <dbReference type="ARBA" id="ARBA00022723"/>
    </source>
</evidence>